<feature type="binding site" evidence="18">
    <location>
        <begin position="78"/>
        <end position="79"/>
    </location>
    <ligand>
        <name>UDP-N-acetyl-alpha-D-glucosamine</name>
        <dbReference type="ChEBI" id="CHEBI:57705"/>
    </ligand>
</feature>
<evidence type="ECO:0000259" key="19">
    <source>
        <dbReference type="Pfam" id="PF12804"/>
    </source>
</evidence>
<dbReference type="Pfam" id="PF25087">
    <property type="entry name" value="GMPPB_C"/>
    <property type="match status" value="1"/>
</dbReference>
<dbReference type="InterPro" id="IPR025877">
    <property type="entry name" value="MobA-like_NTP_Trfase"/>
</dbReference>
<dbReference type="GO" id="GO:0003977">
    <property type="term" value="F:UDP-N-acetylglucosamine diphosphorylase activity"/>
    <property type="evidence" value="ECO:0007669"/>
    <property type="project" value="UniProtKB-UniRule"/>
</dbReference>
<feature type="binding site" evidence="18">
    <location>
        <position position="331"/>
    </location>
    <ligand>
        <name>UDP-N-acetyl-alpha-D-glucosamine</name>
        <dbReference type="ChEBI" id="CHEBI:57705"/>
    </ligand>
</feature>
<comment type="similarity">
    <text evidence="2 18">In the C-terminal section; belongs to the transferase hexapeptide repeat family.</text>
</comment>
<comment type="pathway">
    <text evidence="18">Nucleotide-sugar biosynthesis; UDP-N-acetyl-alpha-D-glucosamine biosynthesis; N-acetyl-alpha-D-glucosamine 1-phosphate from alpha-D-glucosamine 6-phosphate (route II): step 2/2.</text>
</comment>
<dbReference type="NCBIfam" id="TIGR01173">
    <property type="entry name" value="glmU"/>
    <property type="match status" value="1"/>
</dbReference>
<feature type="binding site" evidence="18">
    <location>
        <position position="375"/>
    </location>
    <ligand>
        <name>UDP-N-acetyl-alpha-D-glucosamine</name>
        <dbReference type="ChEBI" id="CHEBI:57705"/>
    </ligand>
</feature>
<feature type="binding site" evidence="18">
    <location>
        <position position="438"/>
    </location>
    <ligand>
        <name>acetyl-CoA</name>
        <dbReference type="ChEBI" id="CHEBI:57288"/>
    </ligand>
</feature>
<evidence type="ECO:0000256" key="13">
    <source>
        <dbReference type="ARBA" id="ARBA00023315"/>
    </source>
</evidence>
<keyword evidence="6 18" id="KW-0548">Nucleotidyltransferase</keyword>
<evidence type="ECO:0000256" key="5">
    <source>
        <dbReference type="ARBA" id="ARBA00022679"/>
    </source>
</evidence>
<dbReference type="GO" id="GO:0009245">
    <property type="term" value="P:lipid A biosynthetic process"/>
    <property type="evidence" value="ECO:0007669"/>
    <property type="project" value="UniProtKB-UniRule"/>
</dbReference>
<keyword evidence="12 18" id="KW-0511">Multifunctional enzyme</keyword>
<keyword evidence="10 18" id="KW-0133">Cell shape</keyword>
<keyword evidence="13 18" id="KW-0012">Acyltransferase</keyword>
<comment type="pathway">
    <text evidence="18">Nucleotide-sugar biosynthesis; UDP-N-acetyl-alpha-D-glucosamine biosynthesis; UDP-N-acetyl-alpha-D-glucosamine from N-acetyl-alpha-D-glucosamine 1-phosphate: step 1/1.</text>
</comment>
<dbReference type="Proteomes" id="UP001204445">
    <property type="component" value="Unassembled WGS sequence"/>
</dbReference>
<dbReference type="GO" id="GO:0008360">
    <property type="term" value="P:regulation of cell shape"/>
    <property type="evidence" value="ECO:0007669"/>
    <property type="project" value="UniProtKB-KW"/>
</dbReference>
<dbReference type="CDD" id="cd02540">
    <property type="entry name" value="GT2_GlmU_N_bac"/>
    <property type="match status" value="1"/>
</dbReference>
<dbReference type="InterPro" id="IPR011004">
    <property type="entry name" value="Trimer_LpxA-like_sf"/>
</dbReference>
<comment type="subunit">
    <text evidence="18">Homotrimer.</text>
</comment>
<comment type="catalytic activity">
    <reaction evidence="16 18">
        <text>N-acetyl-alpha-D-glucosamine 1-phosphate + UTP + H(+) = UDP-N-acetyl-alpha-D-glucosamine + diphosphate</text>
        <dbReference type="Rhea" id="RHEA:13509"/>
        <dbReference type="ChEBI" id="CHEBI:15378"/>
        <dbReference type="ChEBI" id="CHEBI:33019"/>
        <dbReference type="ChEBI" id="CHEBI:46398"/>
        <dbReference type="ChEBI" id="CHEBI:57705"/>
        <dbReference type="ChEBI" id="CHEBI:57776"/>
        <dbReference type="EC" id="2.7.7.23"/>
    </reaction>
</comment>
<comment type="caution">
    <text evidence="21">The sequence shown here is derived from an EMBL/GenBank/DDBJ whole genome shotgun (WGS) entry which is preliminary data.</text>
</comment>
<evidence type="ECO:0000256" key="17">
    <source>
        <dbReference type="ARBA" id="ARBA00049628"/>
    </source>
</evidence>
<feature type="binding site" evidence="18">
    <location>
        <begin position="384"/>
        <end position="385"/>
    </location>
    <ligand>
        <name>acetyl-CoA</name>
        <dbReference type="ChEBI" id="CHEBI:57288"/>
    </ligand>
</feature>
<dbReference type="InterPro" id="IPR018357">
    <property type="entry name" value="Hexapep_transf_CS"/>
</dbReference>
<evidence type="ECO:0000256" key="8">
    <source>
        <dbReference type="ARBA" id="ARBA00022737"/>
    </source>
</evidence>
<evidence type="ECO:0000256" key="2">
    <source>
        <dbReference type="ARBA" id="ARBA00007707"/>
    </source>
</evidence>
<evidence type="ECO:0000313" key="21">
    <source>
        <dbReference type="EMBL" id="MCS3903450.1"/>
    </source>
</evidence>
<evidence type="ECO:0000256" key="1">
    <source>
        <dbReference type="ARBA" id="ARBA00004496"/>
    </source>
</evidence>
<dbReference type="InterPro" id="IPR029044">
    <property type="entry name" value="Nucleotide-diphossugar_trans"/>
</dbReference>
<comment type="catalytic activity">
    <reaction evidence="15 18">
        <text>alpha-D-glucosamine 1-phosphate + acetyl-CoA = N-acetyl-alpha-D-glucosamine 1-phosphate + CoA + H(+)</text>
        <dbReference type="Rhea" id="RHEA:13725"/>
        <dbReference type="ChEBI" id="CHEBI:15378"/>
        <dbReference type="ChEBI" id="CHEBI:57287"/>
        <dbReference type="ChEBI" id="CHEBI:57288"/>
        <dbReference type="ChEBI" id="CHEBI:57776"/>
        <dbReference type="ChEBI" id="CHEBI:58516"/>
        <dbReference type="EC" id="2.3.1.157"/>
    </reaction>
</comment>
<feature type="domain" description="Mannose-1-phosphate guanyltransferase C-terminal" evidence="20">
    <location>
        <begin position="262"/>
        <end position="351"/>
    </location>
</feature>
<feature type="domain" description="MobA-like NTP transferase" evidence="19">
    <location>
        <begin position="6"/>
        <end position="129"/>
    </location>
</feature>
<evidence type="ECO:0000256" key="12">
    <source>
        <dbReference type="ARBA" id="ARBA00023268"/>
    </source>
</evidence>
<dbReference type="HAMAP" id="MF_01631">
    <property type="entry name" value="GlmU"/>
    <property type="match status" value="1"/>
</dbReference>
<feature type="active site" description="Proton acceptor" evidence="18">
    <location>
        <position position="361"/>
    </location>
</feature>
<reference evidence="21" key="1">
    <citation type="submission" date="2022-08" db="EMBL/GenBank/DDBJ databases">
        <title>Genomic Encyclopedia of Type Strains, Phase III (KMG-III): the genomes of soil and plant-associated and newly described type strains.</title>
        <authorList>
            <person name="Whitman W."/>
        </authorList>
    </citation>
    <scope>NUCLEOTIDE SEQUENCE</scope>
    <source>
        <strain evidence="21">HMT 1</strain>
    </source>
</reference>
<dbReference type="EMBL" id="JANUCT010000008">
    <property type="protein sequence ID" value="MCS3903450.1"/>
    <property type="molecule type" value="Genomic_DNA"/>
</dbReference>
<dbReference type="CDD" id="cd03353">
    <property type="entry name" value="LbH_GlmU_C"/>
    <property type="match status" value="1"/>
</dbReference>
<dbReference type="GO" id="GO:0006048">
    <property type="term" value="P:UDP-N-acetylglucosamine biosynthetic process"/>
    <property type="evidence" value="ECO:0007669"/>
    <property type="project" value="InterPro"/>
</dbReference>
<dbReference type="Gene3D" id="2.160.10.10">
    <property type="entry name" value="Hexapeptide repeat proteins"/>
    <property type="match status" value="1"/>
</dbReference>
<keyword evidence="11 18" id="KW-0573">Peptidoglycan synthesis</keyword>
<dbReference type="GO" id="GO:0071555">
    <property type="term" value="P:cell wall organization"/>
    <property type="evidence" value="ECO:0007669"/>
    <property type="project" value="UniProtKB-KW"/>
</dbReference>
<dbReference type="PANTHER" id="PTHR43584:SF3">
    <property type="entry name" value="BIFUNCTIONAL PROTEIN GLMU"/>
    <property type="match status" value="1"/>
</dbReference>
<evidence type="ECO:0000256" key="18">
    <source>
        <dbReference type="HAMAP-Rule" id="MF_01631"/>
    </source>
</evidence>
<keyword evidence="8 18" id="KW-0677">Repeat</keyword>
<feature type="region of interest" description="N-acetyltransferase" evidence="18">
    <location>
        <begin position="249"/>
        <end position="453"/>
    </location>
</feature>
<evidence type="ECO:0000313" key="22">
    <source>
        <dbReference type="Proteomes" id="UP001204445"/>
    </source>
</evidence>
<feature type="binding site" evidence="18">
    <location>
        <position position="364"/>
    </location>
    <ligand>
        <name>UDP-N-acetyl-alpha-D-glucosamine</name>
        <dbReference type="ChEBI" id="CHEBI:57705"/>
    </ligand>
</feature>
<dbReference type="EC" id="2.3.1.157" evidence="18"/>
<keyword evidence="4 18" id="KW-0963">Cytoplasm</keyword>
<dbReference type="SUPFAM" id="SSF51161">
    <property type="entry name" value="Trimeric LpxA-like enzymes"/>
    <property type="match status" value="1"/>
</dbReference>
<evidence type="ECO:0000256" key="7">
    <source>
        <dbReference type="ARBA" id="ARBA00022723"/>
    </source>
</evidence>
<dbReference type="GO" id="GO:0000902">
    <property type="term" value="P:cell morphogenesis"/>
    <property type="evidence" value="ECO:0007669"/>
    <property type="project" value="UniProtKB-UniRule"/>
</dbReference>
<evidence type="ECO:0000256" key="3">
    <source>
        <dbReference type="ARBA" id="ARBA00007947"/>
    </source>
</evidence>
<feature type="binding site" evidence="18">
    <location>
        <position position="152"/>
    </location>
    <ligand>
        <name>UDP-N-acetyl-alpha-D-glucosamine</name>
        <dbReference type="ChEBI" id="CHEBI:57705"/>
    </ligand>
</feature>
<feature type="region of interest" description="Linker" evidence="18">
    <location>
        <begin position="228"/>
        <end position="248"/>
    </location>
</feature>
<feature type="binding site" evidence="18">
    <location>
        <begin position="8"/>
        <end position="11"/>
    </location>
    <ligand>
        <name>UDP-N-acetyl-alpha-D-glucosamine</name>
        <dbReference type="ChEBI" id="CHEBI:57705"/>
    </ligand>
</feature>
<dbReference type="InterPro" id="IPR038009">
    <property type="entry name" value="GlmU_C_LbH"/>
</dbReference>
<dbReference type="GO" id="GO:0019134">
    <property type="term" value="F:glucosamine-1-phosphate N-acetyltransferase activity"/>
    <property type="evidence" value="ECO:0007669"/>
    <property type="project" value="UniProtKB-UniRule"/>
</dbReference>
<feature type="binding site" evidence="18">
    <location>
        <position position="421"/>
    </location>
    <ligand>
        <name>acetyl-CoA</name>
        <dbReference type="ChEBI" id="CHEBI:57288"/>
    </ligand>
</feature>
<evidence type="ECO:0000259" key="20">
    <source>
        <dbReference type="Pfam" id="PF25087"/>
    </source>
</evidence>
<evidence type="ECO:0000256" key="15">
    <source>
        <dbReference type="ARBA" id="ARBA00048247"/>
    </source>
</evidence>
<dbReference type="PROSITE" id="PS00101">
    <property type="entry name" value="HEXAPEP_TRANSFERASES"/>
    <property type="match status" value="1"/>
</dbReference>
<keyword evidence="5 18" id="KW-0808">Transferase</keyword>
<feature type="binding site" evidence="18">
    <location>
        <position position="349"/>
    </location>
    <ligand>
        <name>UDP-N-acetyl-alpha-D-glucosamine</name>
        <dbReference type="ChEBI" id="CHEBI:57705"/>
    </ligand>
</feature>
<feature type="region of interest" description="Pyrophosphorylase" evidence="18">
    <location>
        <begin position="1"/>
        <end position="227"/>
    </location>
</feature>
<dbReference type="GO" id="GO:0000287">
    <property type="term" value="F:magnesium ion binding"/>
    <property type="evidence" value="ECO:0007669"/>
    <property type="project" value="UniProtKB-UniRule"/>
</dbReference>
<feature type="binding site" evidence="18">
    <location>
        <begin position="100"/>
        <end position="102"/>
    </location>
    <ligand>
        <name>UDP-N-acetyl-alpha-D-glucosamine</name>
        <dbReference type="ChEBI" id="CHEBI:57705"/>
    </ligand>
</feature>
<organism evidence="21 22">
    <name type="scientific">Methylohalomonas lacus</name>
    <dbReference type="NCBI Taxonomy" id="398773"/>
    <lineage>
        <taxon>Bacteria</taxon>
        <taxon>Pseudomonadati</taxon>
        <taxon>Pseudomonadota</taxon>
        <taxon>Gammaproteobacteria</taxon>
        <taxon>Methylohalomonadales</taxon>
        <taxon>Methylohalomonadaceae</taxon>
        <taxon>Methylohalomonas</taxon>
    </lineage>
</organism>
<dbReference type="AlphaFoldDB" id="A0AAE3HJI9"/>
<evidence type="ECO:0000256" key="10">
    <source>
        <dbReference type="ARBA" id="ARBA00022960"/>
    </source>
</evidence>
<dbReference type="Gene3D" id="3.90.550.10">
    <property type="entry name" value="Spore Coat Polysaccharide Biosynthesis Protein SpsA, Chain A"/>
    <property type="match status" value="1"/>
</dbReference>
<keyword evidence="22" id="KW-1185">Reference proteome</keyword>
<feature type="binding site" evidence="18">
    <location>
        <position position="378"/>
    </location>
    <ligand>
        <name>acetyl-CoA</name>
        <dbReference type="ChEBI" id="CHEBI:57288"/>
    </ligand>
</feature>
<dbReference type="InterPro" id="IPR050065">
    <property type="entry name" value="GlmU-like"/>
</dbReference>
<evidence type="ECO:0000256" key="16">
    <source>
        <dbReference type="ARBA" id="ARBA00048493"/>
    </source>
</evidence>
<feature type="binding site" evidence="18">
    <location>
        <position position="73"/>
    </location>
    <ligand>
        <name>UDP-N-acetyl-alpha-D-glucosamine</name>
        <dbReference type="ChEBI" id="CHEBI:57705"/>
    </ligand>
</feature>
<comment type="function">
    <text evidence="17 18">Catalyzes the last two sequential reactions in the de novo biosynthetic pathway for UDP-N-acetylglucosamine (UDP-GlcNAc). The C-terminal domain catalyzes the transfer of acetyl group from acetyl coenzyme A to glucosamine-1-phosphate (GlcN-1-P) to produce N-acetylglucosamine-1-phosphate (GlcNAc-1-P), which is converted into UDP-GlcNAc by the transfer of uridine 5-monophosphate (from uridine 5-triphosphate), a reaction catalyzed by the N-terminal domain.</text>
</comment>
<dbReference type="InterPro" id="IPR056729">
    <property type="entry name" value="GMPPB_C"/>
</dbReference>
<evidence type="ECO:0000256" key="11">
    <source>
        <dbReference type="ARBA" id="ARBA00022984"/>
    </source>
</evidence>
<dbReference type="SUPFAM" id="SSF53448">
    <property type="entry name" value="Nucleotide-diphospho-sugar transferases"/>
    <property type="match status" value="1"/>
</dbReference>
<proteinExistence type="inferred from homology"/>
<evidence type="ECO:0000256" key="4">
    <source>
        <dbReference type="ARBA" id="ARBA00022490"/>
    </source>
</evidence>
<name>A0AAE3HJI9_9GAMM</name>
<feature type="binding site" evidence="18">
    <location>
        <position position="22"/>
    </location>
    <ligand>
        <name>UDP-N-acetyl-alpha-D-glucosamine</name>
        <dbReference type="ChEBI" id="CHEBI:57705"/>
    </ligand>
</feature>
<accession>A0AAE3HJI9</accession>
<dbReference type="PANTHER" id="PTHR43584">
    <property type="entry name" value="NUCLEOTIDYL TRANSFERASE"/>
    <property type="match status" value="1"/>
</dbReference>
<dbReference type="GO" id="GO:0016020">
    <property type="term" value="C:membrane"/>
    <property type="evidence" value="ECO:0007669"/>
    <property type="project" value="GOC"/>
</dbReference>
<evidence type="ECO:0000256" key="14">
    <source>
        <dbReference type="ARBA" id="ARBA00023316"/>
    </source>
</evidence>
<feature type="binding site" evidence="18">
    <location>
        <position position="225"/>
    </location>
    <ligand>
        <name>Mg(2+)</name>
        <dbReference type="ChEBI" id="CHEBI:18420"/>
    </ligand>
</feature>
<protein>
    <recommendedName>
        <fullName evidence="18">Bifunctional protein GlmU</fullName>
    </recommendedName>
    <domain>
        <recommendedName>
            <fullName evidence="18">UDP-N-acetylglucosamine pyrophosphorylase</fullName>
            <ecNumber evidence="18">2.7.7.23</ecNumber>
        </recommendedName>
        <alternativeName>
            <fullName evidence="18">N-acetylglucosamine-1-phosphate uridyltransferase</fullName>
        </alternativeName>
    </domain>
    <domain>
        <recommendedName>
            <fullName evidence="18">Glucosamine-1-phosphate N-acetyltransferase</fullName>
            <ecNumber evidence="18">2.3.1.157</ecNumber>
        </recommendedName>
    </domain>
</protein>
<dbReference type="Pfam" id="PF12804">
    <property type="entry name" value="NTP_transf_3"/>
    <property type="match status" value="1"/>
</dbReference>
<comment type="pathway">
    <text evidence="18">Bacterial outer membrane biogenesis; LPS lipid A biosynthesis.</text>
</comment>
<keyword evidence="14 18" id="KW-0961">Cell wall biogenesis/degradation</keyword>
<dbReference type="EC" id="2.7.7.23" evidence="18"/>
<dbReference type="GO" id="GO:0005737">
    <property type="term" value="C:cytoplasm"/>
    <property type="evidence" value="ECO:0007669"/>
    <property type="project" value="UniProtKB-SubCell"/>
</dbReference>
<comment type="cofactor">
    <cofactor evidence="18">
        <name>Mg(2+)</name>
        <dbReference type="ChEBI" id="CHEBI:18420"/>
    </cofactor>
    <text evidence="18">Binds 1 Mg(2+) ion per subunit.</text>
</comment>
<sequence length="453" mass="48859">MSLSIVILAAGQGTRMYSRLPKVLHRLAGRTLLEHVHDTAAALTADRIITVYGHGGSQVPDTLAHLDVHWVEQREQQGTGHAVAQTLPQIDDQDTTLILYGDVPLTSAATLQRLLSAASDTGFALLTASLADPAGYGRIVRNRAGEIQRIVEQKDASNDEQAIGEVNTGMMAVRGALLKRWVSALKNDNAQGEYYLTDIIAMAVDEGVTVDSIQPQHEYEIVGINNRLQLAEAENHYRHLRARELMLSGVTLVDPQRFDARGQVTADSDVTIDINVILEGNVRLGKDVHIGAHCILRDVDIGDGVKIESHSVIEQATVGNHCSIGPFARIRPGTRLADDVHVGNFVEVKKSDIASGSKVNHLSYIGDTDIGKGVNVGAGTITCNYDGANKHRTVIEDNVFIGSDTQLVAPVHVARGATIAAGTTVTKDVDADALAISRTEQRSVSNWKRPKKK</sequence>
<feature type="binding site" evidence="18">
    <location>
        <position position="225"/>
    </location>
    <ligand>
        <name>UDP-N-acetyl-alpha-D-glucosamine</name>
        <dbReference type="ChEBI" id="CHEBI:57705"/>
    </ligand>
</feature>
<dbReference type="InterPro" id="IPR001451">
    <property type="entry name" value="Hexapep"/>
</dbReference>
<dbReference type="Pfam" id="PF00132">
    <property type="entry name" value="Hexapep"/>
    <property type="match status" value="1"/>
</dbReference>
<feature type="binding site" evidence="18">
    <location>
        <position position="137"/>
    </location>
    <ligand>
        <name>UDP-N-acetyl-alpha-D-glucosamine</name>
        <dbReference type="ChEBI" id="CHEBI:57705"/>
    </ligand>
</feature>
<comment type="subcellular location">
    <subcellularLocation>
        <location evidence="1 18">Cytoplasm</location>
    </subcellularLocation>
</comment>
<dbReference type="RefSeq" id="WP_259055224.1">
    <property type="nucleotide sequence ID" value="NZ_JANUCT010000008.1"/>
</dbReference>
<dbReference type="GO" id="GO:0009252">
    <property type="term" value="P:peptidoglycan biosynthetic process"/>
    <property type="evidence" value="ECO:0007669"/>
    <property type="project" value="UniProtKB-UniRule"/>
</dbReference>
<gene>
    <name evidence="18" type="primary">glmU</name>
    <name evidence="21" type="ORF">J2T55_001471</name>
</gene>
<dbReference type="InterPro" id="IPR005882">
    <property type="entry name" value="Bifunctional_GlmU"/>
</dbReference>
<evidence type="ECO:0000256" key="9">
    <source>
        <dbReference type="ARBA" id="ARBA00022842"/>
    </source>
</evidence>
<keyword evidence="9 18" id="KW-0460">Magnesium</keyword>
<feature type="binding site" evidence="18">
    <location>
        <position position="167"/>
    </location>
    <ligand>
        <name>UDP-N-acetyl-alpha-D-glucosamine</name>
        <dbReference type="ChEBI" id="CHEBI:57705"/>
    </ligand>
</feature>
<feature type="binding site" evidence="18">
    <location>
        <position position="403"/>
    </location>
    <ligand>
        <name>acetyl-CoA</name>
        <dbReference type="ChEBI" id="CHEBI:57288"/>
    </ligand>
</feature>
<feature type="binding site" evidence="18">
    <location>
        <position position="102"/>
    </location>
    <ligand>
        <name>Mg(2+)</name>
        <dbReference type="ChEBI" id="CHEBI:18420"/>
    </ligand>
</feature>
<keyword evidence="7 18" id="KW-0479">Metal-binding</keyword>
<comment type="similarity">
    <text evidence="3 18">In the N-terminal section; belongs to the N-acetylglucosamine-1-phosphate uridyltransferase family.</text>
</comment>
<evidence type="ECO:0000256" key="6">
    <source>
        <dbReference type="ARBA" id="ARBA00022695"/>
    </source>
</evidence>